<keyword evidence="4" id="KW-0472">Membrane</keyword>
<dbReference type="AlphaFoldDB" id="A0A7J5TRR6"/>
<evidence type="ECO:0000256" key="5">
    <source>
        <dbReference type="ARBA" id="ARBA00023237"/>
    </source>
</evidence>
<evidence type="ECO:0000256" key="1">
    <source>
        <dbReference type="ARBA" id="ARBA00004442"/>
    </source>
</evidence>
<feature type="domain" description="SusD-like N-terminal" evidence="7">
    <location>
        <begin position="92"/>
        <end position="215"/>
    </location>
</feature>
<dbReference type="PROSITE" id="PS51257">
    <property type="entry name" value="PROKAR_LIPOPROTEIN"/>
    <property type="match status" value="1"/>
</dbReference>
<keyword evidence="3" id="KW-0732">Signal</keyword>
<dbReference type="Pfam" id="PF14322">
    <property type="entry name" value="SusD-like_3"/>
    <property type="match status" value="1"/>
</dbReference>
<comment type="similarity">
    <text evidence="2">Belongs to the SusD family.</text>
</comment>
<evidence type="ECO:0000259" key="7">
    <source>
        <dbReference type="Pfam" id="PF14322"/>
    </source>
</evidence>
<dbReference type="CDD" id="cd08977">
    <property type="entry name" value="SusD"/>
    <property type="match status" value="1"/>
</dbReference>
<dbReference type="Proteomes" id="UP000488299">
    <property type="component" value="Unassembled WGS sequence"/>
</dbReference>
<sequence>MKKYIVAILTVGLTGCTSFFDIPPTDQLTQNEFWKTRQHAEAALIGAYNQLVNGNIYGNVSMIGMEAATPNAYTYNNTGGGGFIAQGIHDAANNGIINNKWGACYTGIGRANTLLDNIGQVTMDEATKKRYIAEAKFLRALYYHNLWSFYGGVPLILETPNLEKQGTLPRNSADEVYAQIIKDCNEAIPDLPQTAASRGNASKGAALALKARTMLYKGEYPGAVEAAKQIIDSKVYSLFSDYRELFQLDKEGNSEVIFDVQFKLPEFTHSLDITFTDFNSIAPLPDLLNDYYMVDGLPAAKSPLFNKAKPYDNRDPRLYQTNILPGTQFRARLVTPTTFGFTGIGQKKYTVYKDNEAGVTVAENQSQLNYMVFRYADVLLMYAEAQNEVAGPSPEIYSALNLIRQRAGMPAFPKDLTKDQLREEIRHERRIELAGEGLYYHDIRRWRTAETVMNTEIVNYAGGKLGVRRFNKDRDYLWPIPTIVLERNPNLVQNAGYGK</sequence>
<comment type="subcellular location">
    <subcellularLocation>
        <location evidence="1">Cell outer membrane</location>
    </subcellularLocation>
</comment>
<gene>
    <name evidence="8" type="ORF">F5984_25995</name>
</gene>
<name>A0A7J5TRR6_9BACT</name>
<dbReference type="InterPro" id="IPR012944">
    <property type="entry name" value="SusD_RagB_dom"/>
</dbReference>
<feature type="domain" description="RagB/SusD" evidence="6">
    <location>
        <begin position="278"/>
        <end position="497"/>
    </location>
</feature>
<evidence type="ECO:0000259" key="6">
    <source>
        <dbReference type="Pfam" id="PF07980"/>
    </source>
</evidence>
<dbReference type="GO" id="GO:0009279">
    <property type="term" value="C:cell outer membrane"/>
    <property type="evidence" value="ECO:0007669"/>
    <property type="project" value="UniProtKB-SubCell"/>
</dbReference>
<accession>A0A7J5TRR6</accession>
<evidence type="ECO:0000313" key="8">
    <source>
        <dbReference type="EMBL" id="KAB7725498.1"/>
    </source>
</evidence>
<dbReference type="SUPFAM" id="SSF48452">
    <property type="entry name" value="TPR-like"/>
    <property type="match status" value="1"/>
</dbReference>
<comment type="caution">
    <text evidence="8">The sequence shown here is derived from an EMBL/GenBank/DDBJ whole genome shotgun (WGS) entry which is preliminary data.</text>
</comment>
<organism evidence="8 9">
    <name type="scientific">Rudanella paleaurantiibacter</name>
    <dbReference type="NCBI Taxonomy" id="2614655"/>
    <lineage>
        <taxon>Bacteria</taxon>
        <taxon>Pseudomonadati</taxon>
        <taxon>Bacteroidota</taxon>
        <taxon>Cytophagia</taxon>
        <taxon>Cytophagales</taxon>
        <taxon>Cytophagaceae</taxon>
        <taxon>Rudanella</taxon>
    </lineage>
</organism>
<keyword evidence="9" id="KW-1185">Reference proteome</keyword>
<dbReference type="Gene3D" id="1.25.40.390">
    <property type="match status" value="1"/>
</dbReference>
<evidence type="ECO:0000256" key="4">
    <source>
        <dbReference type="ARBA" id="ARBA00023136"/>
    </source>
</evidence>
<dbReference type="InterPro" id="IPR033985">
    <property type="entry name" value="SusD-like_N"/>
</dbReference>
<dbReference type="InterPro" id="IPR011990">
    <property type="entry name" value="TPR-like_helical_dom_sf"/>
</dbReference>
<evidence type="ECO:0000256" key="2">
    <source>
        <dbReference type="ARBA" id="ARBA00006275"/>
    </source>
</evidence>
<protein>
    <submittedName>
        <fullName evidence="8">RagB/SusD family nutrient uptake outer membrane protein</fullName>
    </submittedName>
</protein>
<keyword evidence="5" id="KW-0998">Cell outer membrane</keyword>
<reference evidence="8 9" key="1">
    <citation type="submission" date="2019-10" db="EMBL/GenBank/DDBJ databases">
        <title>Rudanella paleaurantiibacter sp. nov., isolated from sludge.</title>
        <authorList>
            <person name="Xu S.Q."/>
        </authorList>
    </citation>
    <scope>NUCLEOTIDE SEQUENCE [LARGE SCALE GENOMIC DNA]</scope>
    <source>
        <strain evidence="8 9">HX-22-17</strain>
    </source>
</reference>
<evidence type="ECO:0000256" key="3">
    <source>
        <dbReference type="ARBA" id="ARBA00022729"/>
    </source>
</evidence>
<dbReference type="EMBL" id="WELI01000022">
    <property type="protein sequence ID" value="KAB7725498.1"/>
    <property type="molecule type" value="Genomic_DNA"/>
</dbReference>
<proteinExistence type="inferred from homology"/>
<dbReference type="RefSeq" id="WP_152127270.1">
    <property type="nucleotide sequence ID" value="NZ_WELI01000022.1"/>
</dbReference>
<evidence type="ECO:0000313" key="9">
    <source>
        <dbReference type="Proteomes" id="UP000488299"/>
    </source>
</evidence>
<dbReference type="Pfam" id="PF07980">
    <property type="entry name" value="SusD_RagB"/>
    <property type="match status" value="1"/>
</dbReference>